<evidence type="ECO:0000313" key="4">
    <source>
        <dbReference type="EMBL" id="KAK5166043.1"/>
    </source>
</evidence>
<dbReference type="EMBL" id="JAVRRT010000014">
    <property type="protein sequence ID" value="KAK5166043.1"/>
    <property type="molecule type" value="Genomic_DNA"/>
</dbReference>
<dbReference type="PANTHER" id="PTHR23083">
    <property type="entry name" value="TETRATRICOPEPTIDE REPEAT PROTEIN, TPR"/>
    <property type="match status" value="1"/>
</dbReference>
<comment type="caution">
    <text evidence="4">The sequence shown here is derived from an EMBL/GenBank/DDBJ whole genome shotgun (WGS) entry which is preliminary data.</text>
</comment>
<organism evidence="4 5">
    <name type="scientific">Saxophila tyrrhenica</name>
    <dbReference type="NCBI Taxonomy" id="1690608"/>
    <lineage>
        <taxon>Eukaryota</taxon>
        <taxon>Fungi</taxon>
        <taxon>Dikarya</taxon>
        <taxon>Ascomycota</taxon>
        <taxon>Pezizomycotina</taxon>
        <taxon>Dothideomycetes</taxon>
        <taxon>Dothideomycetidae</taxon>
        <taxon>Mycosphaerellales</taxon>
        <taxon>Extremaceae</taxon>
        <taxon>Saxophila</taxon>
    </lineage>
</organism>
<keyword evidence="5" id="KW-1185">Reference proteome</keyword>
<name>A0AAV9P160_9PEZI</name>
<gene>
    <name evidence="4" type="ORF">LTR77_008304</name>
</gene>
<proteinExistence type="inferred from homology"/>
<evidence type="ECO:0000313" key="5">
    <source>
        <dbReference type="Proteomes" id="UP001337655"/>
    </source>
</evidence>
<feature type="region of interest" description="Disordered" evidence="3">
    <location>
        <begin position="614"/>
        <end position="637"/>
    </location>
</feature>
<feature type="compositionally biased region" description="Polar residues" evidence="3">
    <location>
        <begin position="801"/>
        <end position="817"/>
    </location>
</feature>
<comment type="function">
    <text evidence="1">Involved in endocytosis.</text>
</comment>
<dbReference type="RefSeq" id="XP_064655996.1">
    <property type="nucleotide sequence ID" value="XM_064805536.1"/>
</dbReference>
<feature type="compositionally biased region" description="Low complexity" evidence="3">
    <location>
        <begin position="620"/>
        <end position="637"/>
    </location>
</feature>
<feature type="compositionally biased region" description="Basic and acidic residues" evidence="3">
    <location>
        <begin position="791"/>
        <end position="800"/>
    </location>
</feature>
<evidence type="ECO:0008006" key="6">
    <source>
        <dbReference type="Google" id="ProtNLM"/>
    </source>
</evidence>
<sequence length="1158" mass="126872">MSAPNADKGARYLAQLDQALCNGSWSDIQELARKTDKHAPERRCFTLAARSEAQIASASHRPTSAASTTSASIHSLGELVPKLEEAIAAASVRHSEDAYAARVCLAELYWLRHESGSALQALSSNDERPAEDGNYAPTLGWLEVCDVKATFLRAASLEAGQSLGEAQKQYSQAAVKAPGSRTPELRVWTERLLARGCLFMKRNASPTLEVLSDTFSCFQAWSDFWQRSPPSTTSGGSSHLDIPRREVWKAYYDVLSKLLQYGLVSVFTNRATRSVLVVPSREFPDHEQPSAKIRLRIDLKRVELTYESLLLTETQFPKASQSNTEIEQWVEQAISNWKVLAGSDWTDHELGEGGKESLGRGVLDILYRSATKTFHSTAILRHLFTVHASLGDFDLAMHAFDSYVEIVGKGKARATKTGKHEIGFDSDDTAVLTAANALRVLCRYGDREDAEKALELRNTIESWLQLGESQPGPAMSLQQSTVAAAYRAIGVSQAQWARWTYEADARPALRADALSTLAKARQYAEDDMETSYSLALLFAESGDVSAAVDVLQQAISASTPADSEDEGDDHVPDFQRERDLVPLWHLLTLCLTAKDDHQQATRMGAAAFEQFGDPDTLFGESSNQQSVESEQRSSSLSAGLVDQMNNIEKAGFLQVKMTQIAMLELTEGSEAAVSVSHELLALYARLFGNPDRLKPAAGPPPTATSAAPAKAGGTLRSFAGSIRPKSKRSSQEKAGYKPSSLLSLPEDQEDNRSAQAGGANDVPIAITVTNEEGVATEKAPPHRLPFKLRGHHGDWREHGNLKSTRSVEAMQEKSSPLEQRPAVPLENAAKSTSGPDGHQAAAVQPAIPQSMTERSDGNPQQPLKGMQHNVPHDALPAPTGHGDQQPQQDIRLPTRPPGSAASPGVRLASTQDRKHRISLVVEVWLFIAGLYLRADLLDDASGAVMEAHKFVDVLEAEAAAENTNARGLFQKGWGGGKSVDHLWADVWAVKGDLSIAREQPWRALEAYEQSVGYFPDHSNGIIGLSNLLMDIYEEKLPVEEPRQPFQNARHDPVPPRPSLIQMPINHAESDKPRRRHQHPTPTEINRLAARDRAYMLLSSLTRLGSGWDDSEAWYTLARAHELSGQISKAKKALWWVVKLEENKPIRPWSDIGPGGFTL</sequence>
<evidence type="ECO:0000256" key="2">
    <source>
        <dbReference type="ARBA" id="ARBA00038251"/>
    </source>
</evidence>
<dbReference type="GeneID" id="89929637"/>
<reference evidence="4 5" key="1">
    <citation type="submission" date="2023-08" db="EMBL/GenBank/DDBJ databases">
        <title>Black Yeasts Isolated from many extreme environments.</title>
        <authorList>
            <person name="Coleine C."/>
            <person name="Stajich J.E."/>
            <person name="Selbmann L."/>
        </authorList>
    </citation>
    <scope>NUCLEOTIDE SEQUENCE [LARGE SCALE GENOMIC DNA]</scope>
    <source>
        <strain evidence="4 5">CCFEE 5935</strain>
    </source>
</reference>
<dbReference type="InterPro" id="IPR051722">
    <property type="entry name" value="Endocytosis_PI4K-reg_protein"/>
</dbReference>
<evidence type="ECO:0000256" key="1">
    <source>
        <dbReference type="ARBA" id="ARBA00002550"/>
    </source>
</evidence>
<dbReference type="AlphaFoldDB" id="A0AAV9P160"/>
<dbReference type="PANTHER" id="PTHR23083:SF464">
    <property type="entry name" value="TETRATRICOPEPTIDE REPEAT DOMAIN 7, ISOFORM A"/>
    <property type="match status" value="1"/>
</dbReference>
<comment type="similarity">
    <text evidence="2">Belongs to the YPP1 family.</text>
</comment>
<dbReference type="Gene3D" id="1.25.40.10">
    <property type="entry name" value="Tetratricopeptide repeat domain"/>
    <property type="match status" value="2"/>
</dbReference>
<feature type="compositionally biased region" description="Low complexity" evidence="3">
    <location>
        <begin position="703"/>
        <end position="714"/>
    </location>
</feature>
<dbReference type="SMART" id="SM00028">
    <property type="entry name" value="TPR"/>
    <property type="match status" value="4"/>
</dbReference>
<evidence type="ECO:0000256" key="3">
    <source>
        <dbReference type="SAM" id="MobiDB-lite"/>
    </source>
</evidence>
<feature type="compositionally biased region" description="Polar residues" evidence="3">
    <location>
        <begin position="847"/>
        <end position="861"/>
    </location>
</feature>
<dbReference type="Proteomes" id="UP001337655">
    <property type="component" value="Unassembled WGS sequence"/>
</dbReference>
<protein>
    <recommendedName>
        <fullName evidence="6">Filamentation protein</fullName>
    </recommendedName>
</protein>
<feature type="region of interest" description="Disordered" evidence="3">
    <location>
        <begin position="693"/>
        <end position="909"/>
    </location>
</feature>
<dbReference type="SUPFAM" id="SSF48452">
    <property type="entry name" value="TPR-like"/>
    <property type="match status" value="2"/>
</dbReference>
<dbReference type="InterPro" id="IPR019734">
    <property type="entry name" value="TPR_rpt"/>
</dbReference>
<accession>A0AAV9P160</accession>
<dbReference type="InterPro" id="IPR011990">
    <property type="entry name" value="TPR-like_helical_dom_sf"/>
</dbReference>